<evidence type="ECO:0008006" key="3">
    <source>
        <dbReference type="Google" id="ProtNLM"/>
    </source>
</evidence>
<dbReference type="KEGG" id="sci:B446_16715"/>
<dbReference type="eggNOG" id="ENOG502ZEFV">
    <property type="taxonomic scope" value="Bacteria"/>
</dbReference>
<gene>
    <name evidence="1" type="ORF">B446_16715</name>
</gene>
<protein>
    <recommendedName>
        <fullName evidence="3">SseB protein N-terminal domain-containing protein</fullName>
    </recommendedName>
</protein>
<dbReference type="EMBL" id="CP006259">
    <property type="protein sequence ID" value="AGS70159.1"/>
    <property type="molecule type" value="Genomic_DNA"/>
</dbReference>
<reference evidence="1 2" key="2">
    <citation type="journal article" date="2013" name="J. Biotechnol.">
        <title>Complete genome sequence of the kirromycin producer Streptomyces collinus Tu 365 consisting of a linear chromosome and two linear plasmids.</title>
        <authorList>
            <person name="Ruckert C."/>
            <person name="Szczepanowski R."/>
            <person name="Albersmeier A."/>
            <person name="Goesmann A."/>
            <person name="Iftime D."/>
            <person name="Musiol E.M."/>
            <person name="Blin K."/>
            <person name="Wohlleben W."/>
            <person name="Puhler A."/>
            <person name="Kalinowski J."/>
            <person name="Weber T."/>
        </authorList>
    </citation>
    <scope>NUCLEOTIDE SEQUENCE [LARGE SCALE GENOMIC DNA]</scope>
    <source>
        <strain evidence="2">DSM 40733 / Tue 365</strain>
    </source>
</reference>
<sequence>MGELRRAPLLVPLGGDGLWTAHFRGVRWVCAFTDEDALARFLSRQGPGDRAWEYAVLLGARLLDEIIPAMAEPAGVAVDVADEDGAMLFPPVVGIVPEAVSVDAEAREGGH</sequence>
<keyword evidence="2" id="KW-1185">Reference proteome</keyword>
<evidence type="ECO:0000313" key="2">
    <source>
        <dbReference type="Proteomes" id="UP000015423"/>
    </source>
</evidence>
<dbReference type="Proteomes" id="UP000015423">
    <property type="component" value="Chromosome"/>
</dbReference>
<organism evidence="1 2">
    <name type="scientific">Streptomyces collinus (strain DSM 40733 / Tue 365)</name>
    <dbReference type="NCBI Taxonomy" id="1214242"/>
    <lineage>
        <taxon>Bacteria</taxon>
        <taxon>Bacillati</taxon>
        <taxon>Actinomycetota</taxon>
        <taxon>Actinomycetes</taxon>
        <taxon>Kitasatosporales</taxon>
        <taxon>Streptomycetaceae</taxon>
        <taxon>Streptomyces</taxon>
    </lineage>
</organism>
<dbReference type="AlphaFoldDB" id="S5V4W9"/>
<dbReference type="HOGENOM" id="CLU_151342_0_0_11"/>
<evidence type="ECO:0000313" key="1">
    <source>
        <dbReference type="EMBL" id="AGS70159.1"/>
    </source>
</evidence>
<dbReference type="STRING" id="1214242.B446_16715"/>
<accession>S5V4W9</accession>
<proteinExistence type="predicted"/>
<dbReference type="PATRIC" id="fig|1214242.5.peg.3430"/>
<reference evidence="2" key="1">
    <citation type="submission" date="2012-10" db="EMBL/GenBank/DDBJ databases">
        <title>The complete genome sequence of Streptomyces collinus Tu 365.</title>
        <authorList>
            <person name="Ruckert C."/>
            <person name="Szczepanowski R."/>
            <person name="Goesmann A."/>
            <person name="Pross E.K."/>
            <person name="Musiol E.M."/>
            <person name="Blin K."/>
            <person name="Wohlleben W."/>
            <person name="Puhler A."/>
            <person name="Weber T."/>
            <person name="Kalinowski J."/>
        </authorList>
    </citation>
    <scope>NUCLEOTIDE SEQUENCE [LARGE SCALE GENOMIC DNA]</scope>
    <source>
        <strain evidence="2">DSM 40733 / Tue 365</strain>
    </source>
</reference>
<name>S5V4W9_STRC3</name>